<proteinExistence type="predicted"/>
<evidence type="ECO:0000313" key="3">
    <source>
        <dbReference type="Proteomes" id="UP001172101"/>
    </source>
</evidence>
<dbReference type="GeneID" id="85329832"/>
<dbReference type="AlphaFoldDB" id="A0AA40AWG9"/>
<comment type="caution">
    <text evidence="2">The sequence shown here is derived from an EMBL/GenBank/DDBJ whole genome shotgun (WGS) entry which is preliminary data.</text>
</comment>
<keyword evidence="3" id="KW-1185">Reference proteome</keyword>
<feature type="compositionally biased region" description="Basic residues" evidence="1">
    <location>
        <begin position="19"/>
        <end position="34"/>
    </location>
</feature>
<dbReference type="RefSeq" id="XP_060299176.1">
    <property type="nucleotide sequence ID" value="XM_060446562.1"/>
</dbReference>
<feature type="region of interest" description="Disordered" evidence="1">
    <location>
        <begin position="1"/>
        <end position="148"/>
    </location>
</feature>
<dbReference type="Proteomes" id="UP001172101">
    <property type="component" value="Unassembled WGS sequence"/>
</dbReference>
<name>A0AA40AWG9_9PEZI</name>
<reference evidence="2" key="1">
    <citation type="submission" date="2023-06" db="EMBL/GenBank/DDBJ databases">
        <title>Genome-scale phylogeny and comparative genomics of the fungal order Sordariales.</title>
        <authorList>
            <consortium name="Lawrence Berkeley National Laboratory"/>
            <person name="Hensen N."/>
            <person name="Bonometti L."/>
            <person name="Westerberg I."/>
            <person name="Brannstrom I.O."/>
            <person name="Guillou S."/>
            <person name="Cros-Aarteil S."/>
            <person name="Calhoun S."/>
            <person name="Haridas S."/>
            <person name="Kuo A."/>
            <person name="Mondo S."/>
            <person name="Pangilinan J."/>
            <person name="Riley R."/>
            <person name="LaButti K."/>
            <person name="Andreopoulos B."/>
            <person name="Lipzen A."/>
            <person name="Chen C."/>
            <person name="Yanf M."/>
            <person name="Daum C."/>
            <person name="Ng V."/>
            <person name="Clum A."/>
            <person name="Steindorff A."/>
            <person name="Ohm R."/>
            <person name="Martin F."/>
            <person name="Silar P."/>
            <person name="Natvig D."/>
            <person name="Lalanne C."/>
            <person name="Gautier V."/>
            <person name="Ament-velasquez S.L."/>
            <person name="Kruys A."/>
            <person name="Hutchinson M.I."/>
            <person name="Powell A.J."/>
            <person name="Barry K."/>
            <person name="Miller A.N."/>
            <person name="Grigoriev I.V."/>
            <person name="Debuchy R."/>
            <person name="Gladieux P."/>
            <person name="Thoren M.H."/>
            <person name="Johannesson H."/>
        </authorList>
    </citation>
    <scope>NUCLEOTIDE SEQUENCE</scope>
    <source>
        <strain evidence="2">SMH2392-1A</strain>
    </source>
</reference>
<feature type="compositionally biased region" description="Polar residues" evidence="1">
    <location>
        <begin position="72"/>
        <end position="86"/>
    </location>
</feature>
<accession>A0AA40AWG9</accession>
<protein>
    <submittedName>
        <fullName evidence="2">Uncharacterized protein</fullName>
    </submittedName>
</protein>
<evidence type="ECO:0000256" key="1">
    <source>
        <dbReference type="SAM" id="MobiDB-lite"/>
    </source>
</evidence>
<evidence type="ECO:0000313" key="2">
    <source>
        <dbReference type="EMBL" id="KAK0723252.1"/>
    </source>
</evidence>
<dbReference type="EMBL" id="JAUIRO010000003">
    <property type="protein sequence ID" value="KAK0723252.1"/>
    <property type="molecule type" value="Genomic_DNA"/>
</dbReference>
<feature type="compositionally biased region" description="Polar residues" evidence="1">
    <location>
        <begin position="44"/>
        <end position="64"/>
    </location>
</feature>
<gene>
    <name evidence="2" type="ORF">B0T26DRAFT_772707</name>
</gene>
<sequence length="207" mass="22531">MAAQDKGNDLTQVEVNNGRSRRRGLAWPRRRLHRGVSAAKSQPDGHTTAQANGTPLNAQITSTLLPPPRRMTAQSSSGPRIASSNPLRPHVPAGVNQARQQALGPRKTQSIARKTAPVKARAAHSLSSNKESQNDQHDARTQSSRTMSLASETIHGSEIRAQEQLSMFPQLNDPHTKIEDEEDIDSDIDSKVLIHVGYSVGGLYGWV</sequence>
<feature type="compositionally biased region" description="Polar residues" evidence="1">
    <location>
        <begin position="9"/>
        <end position="18"/>
    </location>
</feature>
<organism evidence="2 3">
    <name type="scientific">Lasiosphaeria miniovina</name>
    <dbReference type="NCBI Taxonomy" id="1954250"/>
    <lineage>
        <taxon>Eukaryota</taxon>
        <taxon>Fungi</taxon>
        <taxon>Dikarya</taxon>
        <taxon>Ascomycota</taxon>
        <taxon>Pezizomycotina</taxon>
        <taxon>Sordariomycetes</taxon>
        <taxon>Sordariomycetidae</taxon>
        <taxon>Sordariales</taxon>
        <taxon>Lasiosphaeriaceae</taxon>
        <taxon>Lasiosphaeria</taxon>
    </lineage>
</organism>